<comment type="caution">
    <text evidence="2">The sequence shown here is derived from an EMBL/GenBank/DDBJ whole genome shotgun (WGS) entry which is preliminary data.</text>
</comment>
<proteinExistence type="predicted"/>
<feature type="chain" id="PRO_5045556460" evidence="1">
    <location>
        <begin position="26"/>
        <end position="184"/>
    </location>
</feature>
<dbReference type="RefSeq" id="WP_118676656.1">
    <property type="nucleotide sequence ID" value="NZ_JACRSX010000002.1"/>
</dbReference>
<name>A0ABR7MYR1_9FIRM</name>
<evidence type="ECO:0000313" key="2">
    <source>
        <dbReference type="EMBL" id="MBC8561524.1"/>
    </source>
</evidence>
<organism evidence="2 3">
    <name type="scientific">Jutongia huaianensis</name>
    <dbReference type="NCBI Taxonomy" id="2763668"/>
    <lineage>
        <taxon>Bacteria</taxon>
        <taxon>Bacillati</taxon>
        <taxon>Bacillota</taxon>
        <taxon>Clostridia</taxon>
        <taxon>Lachnospirales</taxon>
        <taxon>Lachnospiraceae</taxon>
        <taxon>Jutongia</taxon>
    </lineage>
</organism>
<reference evidence="2 3" key="1">
    <citation type="submission" date="2020-08" db="EMBL/GenBank/DDBJ databases">
        <title>Genome public.</title>
        <authorList>
            <person name="Liu C."/>
            <person name="Sun Q."/>
        </authorList>
    </citation>
    <scope>NUCLEOTIDE SEQUENCE [LARGE SCALE GENOMIC DNA]</scope>
    <source>
        <strain evidence="2 3">NSJ-37</strain>
    </source>
</reference>
<sequence length="184" mass="19983">MRKTIKRVFSVALAATVAVSGVAYTGTKASAASSYKAVMGYADTKWNWAGGNDSSKDTNKTAVTVKNKKGTATYTVTLKNKKSKNVDAQVFYVDIKDILKDHSAKKIKVSGVSVKCDGKKVSGMKAVAAGQLEKKEDPNKYRISIYNRVGNKQNGDKTASYPASYGKKFKFKKSISVTFKLTIK</sequence>
<feature type="signal peptide" evidence="1">
    <location>
        <begin position="1"/>
        <end position="25"/>
    </location>
</feature>
<evidence type="ECO:0000313" key="3">
    <source>
        <dbReference type="Proteomes" id="UP000606193"/>
    </source>
</evidence>
<accession>A0ABR7MYR1</accession>
<gene>
    <name evidence="2" type="ORF">H8704_02585</name>
</gene>
<dbReference type="EMBL" id="JACRSX010000002">
    <property type="protein sequence ID" value="MBC8561524.1"/>
    <property type="molecule type" value="Genomic_DNA"/>
</dbReference>
<evidence type="ECO:0000256" key="1">
    <source>
        <dbReference type="SAM" id="SignalP"/>
    </source>
</evidence>
<dbReference type="Proteomes" id="UP000606193">
    <property type="component" value="Unassembled WGS sequence"/>
</dbReference>
<keyword evidence="1" id="KW-0732">Signal</keyword>
<protein>
    <submittedName>
        <fullName evidence="2">Uncharacterized protein</fullName>
    </submittedName>
</protein>
<keyword evidence="3" id="KW-1185">Reference proteome</keyword>